<sequence length="134" mass="14740">MYSQKAGGGSRTKRDGEQVGGREDAKCEGVKTGNPVTMRSAGGWGLLDLFEDQEEDVEEARETQTVVGRESDGSRPARASRVTPDFLIVIRGSRTNTLISTCHSQFLAPIFLAEFASKNSWIERVSAKDEFQKI</sequence>
<evidence type="ECO:0000256" key="1">
    <source>
        <dbReference type="SAM" id="MobiDB-lite"/>
    </source>
</evidence>
<dbReference type="EMBL" id="KQ976551">
    <property type="protein sequence ID" value="KYM80878.1"/>
    <property type="molecule type" value="Genomic_DNA"/>
</dbReference>
<name>A0A151I247_9HYME</name>
<feature type="compositionally biased region" description="Basic and acidic residues" evidence="1">
    <location>
        <begin position="12"/>
        <end position="29"/>
    </location>
</feature>
<organism evidence="2 3">
    <name type="scientific">Atta colombica</name>
    <dbReference type="NCBI Taxonomy" id="520822"/>
    <lineage>
        <taxon>Eukaryota</taxon>
        <taxon>Metazoa</taxon>
        <taxon>Ecdysozoa</taxon>
        <taxon>Arthropoda</taxon>
        <taxon>Hexapoda</taxon>
        <taxon>Insecta</taxon>
        <taxon>Pterygota</taxon>
        <taxon>Neoptera</taxon>
        <taxon>Endopterygota</taxon>
        <taxon>Hymenoptera</taxon>
        <taxon>Apocrita</taxon>
        <taxon>Aculeata</taxon>
        <taxon>Formicoidea</taxon>
        <taxon>Formicidae</taxon>
        <taxon>Myrmicinae</taxon>
        <taxon>Atta</taxon>
    </lineage>
</organism>
<protein>
    <submittedName>
        <fullName evidence="2">Uncharacterized protein</fullName>
    </submittedName>
</protein>
<evidence type="ECO:0000313" key="2">
    <source>
        <dbReference type="EMBL" id="KYM80878.1"/>
    </source>
</evidence>
<keyword evidence="3" id="KW-1185">Reference proteome</keyword>
<feature type="region of interest" description="Disordered" evidence="1">
    <location>
        <begin position="55"/>
        <end position="78"/>
    </location>
</feature>
<dbReference type="Proteomes" id="UP000078540">
    <property type="component" value="Unassembled WGS sequence"/>
</dbReference>
<accession>A0A151I247</accession>
<dbReference type="AlphaFoldDB" id="A0A151I247"/>
<feature type="region of interest" description="Disordered" evidence="1">
    <location>
        <begin position="1"/>
        <end position="36"/>
    </location>
</feature>
<evidence type="ECO:0000313" key="3">
    <source>
        <dbReference type="Proteomes" id="UP000078540"/>
    </source>
</evidence>
<feature type="compositionally biased region" description="Gly residues" evidence="1">
    <location>
        <begin position="1"/>
        <end position="10"/>
    </location>
</feature>
<gene>
    <name evidence="2" type="ORF">ALC53_08691</name>
</gene>
<proteinExistence type="predicted"/>
<reference evidence="2 3" key="1">
    <citation type="submission" date="2015-09" db="EMBL/GenBank/DDBJ databases">
        <title>Atta colombica WGS genome.</title>
        <authorList>
            <person name="Nygaard S."/>
            <person name="Hu H."/>
            <person name="Boomsma J."/>
            <person name="Zhang G."/>
        </authorList>
    </citation>
    <scope>NUCLEOTIDE SEQUENCE [LARGE SCALE GENOMIC DNA]</scope>
    <source>
        <strain evidence="2">Treedump-2</strain>
        <tissue evidence="2">Whole body</tissue>
    </source>
</reference>